<dbReference type="EMBL" id="RJKX01000011">
    <property type="protein sequence ID" value="ROQ01851.1"/>
    <property type="molecule type" value="Genomic_DNA"/>
</dbReference>
<keyword evidence="2 4" id="KW-1133">Transmembrane helix</keyword>
<accession>A0A3N1MDN9</accession>
<dbReference type="InterPro" id="IPR050327">
    <property type="entry name" value="Proton-linked_MCT"/>
</dbReference>
<evidence type="ECO:0000313" key="7">
    <source>
        <dbReference type="Proteomes" id="UP000278222"/>
    </source>
</evidence>
<organism evidence="6 7">
    <name type="scientific">Stella humosa</name>
    <dbReference type="NCBI Taxonomy" id="94"/>
    <lineage>
        <taxon>Bacteria</taxon>
        <taxon>Pseudomonadati</taxon>
        <taxon>Pseudomonadota</taxon>
        <taxon>Alphaproteobacteria</taxon>
        <taxon>Rhodospirillales</taxon>
        <taxon>Stellaceae</taxon>
        <taxon>Stella</taxon>
    </lineage>
</organism>
<evidence type="ECO:0000256" key="3">
    <source>
        <dbReference type="ARBA" id="ARBA00023136"/>
    </source>
</evidence>
<gene>
    <name evidence="6" type="ORF">EDC65_1038</name>
</gene>
<keyword evidence="3 4" id="KW-0472">Membrane</keyword>
<dbReference type="InterPro" id="IPR020846">
    <property type="entry name" value="MFS_dom"/>
</dbReference>
<feature type="transmembrane region" description="Helical" evidence="4">
    <location>
        <begin position="213"/>
        <end position="234"/>
    </location>
</feature>
<feature type="transmembrane region" description="Helical" evidence="4">
    <location>
        <begin position="73"/>
        <end position="91"/>
    </location>
</feature>
<evidence type="ECO:0000256" key="2">
    <source>
        <dbReference type="ARBA" id="ARBA00022989"/>
    </source>
</evidence>
<dbReference type="PANTHER" id="PTHR11360">
    <property type="entry name" value="MONOCARBOXYLATE TRANSPORTER"/>
    <property type="match status" value="1"/>
</dbReference>
<dbReference type="CDD" id="cd17355">
    <property type="entry name" value="MFS_YcxA_like"/>
    <property type="match status" value="1"/>
</dbReference>
<dbReference type="PANTHER" id="PTHR11360:SF284">
    <property type="entry name" value="EG:103B4.3 PROTEIN-RELATED"/>
    <property type="match status" value="1"/>
</dbReference>
<dbReference type="SUPFAM" id="SSF103473">
    <property type="entry name" value="MFS general substrate transporter"/>
    <property type="match status" value="1"/>
</dbReference>
<proteinExistence type="predicted"/>
<feature type="transmembrane region" description="Helical" evidence="4">
    <location>
        <begin position="246"/>
        <end position="270"/>
    </location>
</feature>
<feature type="transmembrane region" description="Helical" evidence="4">
    <location>
        <begin position="368"/>
        <end position="387"/>
    </location>
</feature>
<dbReference type="OrthoDB" id="146345at2"/>
<evidence type="ECO:0000259" key="5">
    <source>
        <dbReference type="PROSITE" id="PS50850"/>
    </source>
</evidence>
<keyword evidence="1 4" id="KW-0812">Transmembrane</keyword>
<feature type="transmembrane region" description="Helical" evidence="4">
    <location>
        <begin position="302"/>
        <end position="321"/>
    </location>
</feature>
<dbReference type="Pfam" id="PF07690">
    <property type="entry name" value="MFS_1"/>
    <property type="match status" value="1"/>
</dbReference>
<evidence type="ECO:0000313" key="6">
    <source>
        <dbReference type="EMBL" id="ROQ01851.1"/>
    </source>
</evidence>
<dbReference type="InterPro" id="IPR036259">
    <property type="entry name" value="MFS_trans_sf"/>
</dbReference>
<dbReference type="Gene3D" id="1.20.1250.20">
    <property type="entry name" value="MFS general substrate transporter like domains"/>
    <property type="match status" value="2"/>
</dbReference>
<evidence type="ECO:0000256" key="4">
    <source>
        <dbReference type="SAM" id="Phobius"/>
    </source>
</evidence>
<dbReference type="GO" id="GO:0022857">
    <property type="term" value="F:transmembrane transporter activity"/>
    <property type="evidence" value="ECO:0007669"/>
    <property type="project" value="InterPro"/>
</dbReference>
<feature type="transmembrane region" description="Helical" evidence="4">
    <location>
        <begin position="103"/>
        <end position="121"/>
    </location>
</feature>
<dbReference type="InterPro" id="IPR011701">
    <property type="entry name" value="MFS"/>
</dbReference>
<dbReference type="Proteomes" id="UP000278222">
    <property type="component" value="Unassembled WGS sequence"/>
</dbReference>
<comment type="caution">
    <text evidence="6">The sequence shown here is derived from an EMBL/GenBank/DDBJ whole genome shotgun (WGS) entry which is preliminary data.</text>
</comment>
<feature type="transmembrane region" description="Helical" evidence="4">
    <location>
        <begin position="133"/>
        <end position="153"/>
    </location>
</feature>
<feature type="transmembrane region" description="Helical" evidence="4">
    <location>
        <begin position="7"/>
        <end position="31"/>
    </location>
</feature>
<reference evidence="6 7" key="1">
    <citation type="submission" date="2018-11" db="EMBL/GenBank/DDBJ databases">
        <title>Genomic Encyclopedia of Type Strains, Phase IV (KMG-IV): sequencing the most valuable type-strain genomes for metagenomic binning, comparative biology and taxonomic classification.</title>
        <authorList>
            <person name="Goeker M."/>
        </authorList>
    </citation>
    <scope>NUCLEOTIDE SEQUENCE [LARGE SCALE GENOMIC DNA]</scope>
    <source>
        <strain evidence="6 7">DSM 5900</strain>
    </source>
</reference>
<feature type="transmembrane region" description="Helical" evidence="4">
    <location>
        <begin position="43"/>
        <end position="66"/>
    </location>
</feature>
<feature type="transmembrane region" description="Helical" evidence="4">
    <location>
        <begin position="333"/>
        <end position="356"/>
    </location>
</feature>
<evidence type="ECO:0000256" key="1">
    <source>
        <dbReference type="ARBA" id="ARBA00022692"/>
    </source>
</evidence>
<name>A0A3N1MDN9_9PROT</name>
<feature type="transmembrane region" description="Helical" evidence="4">
    <location>
        <begin position="159"/>
        <end position="180"/>
    </location>
</feature>
<keyword evidence="7" id="KW-1185">Reference proteome</keyword>
<sequence length="402" mass="42083">MGRSLWVIIVSAGVILGIVAGIRQGFGLFLLPMSTDYGLSREAFAFAMGLQNLIWGFGAPVAGAIADRYGPRLVAAAGIVFYVAGVVVMAADWGGAQMLSSGVLLGIGMSGAGFSVVLSAVGRAAPPEHRAKALALASFGGSIGQFMALPYTHILISEIGWVTALLILGATSMLAVPLAMGLGRRVMPAPTAPGTVRLGLAASLAEAARDRSFLLLTTGFFVCGFQLAFIMVHLPPYLGDKGMAPWLGAAALTLVGVCNIAGTLACGWLGQRFEKRLVLTWLYLVRTVLLTGFMLVPVSETSVLIFAAGMGFTWLPTIPLTNGLVAQIFGPTYLSTLFGVVFLSHQLGGFVGPWVGGLVYDWTGSYDSVWWASAALGLVAALLHWPIDERGVRRAGPAPQRA</sequence>
<protein>
    <submittedName>
        <fullName evidence="6">Putative MFS family arabinose efflux permease</fullName>
    </submittedName>
</protein>
<dbReference type="AlphaFoldDB" id="A0A3N1MDN9"/>
<dbReference type="RefSeq" id="WP_123688570.1">
    <property type="nucleotide sequence ID" value="NZ_AP019700.1"/>
</dbReference>
<dbReference type="PROSITE" id="PS50850">
    <property type="entry name" value="MFS"/>
    <property type="match status" value="1"/>
</dbReference>
<feature type="transmembrane region" description="Helical" evidence="4">
    <location>
        <begin position="277"/>
        <end position="296"/>
    </location>
</feature>
<feature type="domain" description="Major facilitator superfamily (MFS) profile" evidence="5">
    <location>
        <begin position="5"/>
        <end position="392"/>
    </location>
</feature>